<dbReference type="PANTHER" id="PTHR35011">
    <property type="entry name" value="2,3-DIKETO-L-GULONATE TRAP TRANSPORTER SMALL PERMEASE PROTEIN YIAM"/>
    <property type="match status" value="1"/>
</dbReference>
<dbReference type="GO" id="GO:0015740">
    <property type="term" value="P:C4-dicarboxylate transport"/>
    <property type="evidence" value="ECO:0007669"/>
    <property type="project" value="TreeGrafter"/>
</dbReference>
<feature type="transmembrane region" description="Helical" evidence="9">
    <location>
        <begin position="110"/>
        <end position="132"/>
    </location>
</feature>
<evidence type="ECO:0000256" key="8">
    <source>
        <dbReference type="ARBA" id="ARBA00038436"/>
    </source>
</evidence>
<feature type="transmembrane region" description="Helical" evidence="9">
    <location>
        <begin position="22"/>
        <end position="51"/>
    </location>
</feature>
<feature type="transmembrane region" description="Helical" evidence="9">
    <location>
        <begin position="71"/>
        <end position="89"/>
    </location>
</feature>
<keyword evidence="12" id="KW-1185">Reference proteome</keyword>
<dbReference type="AlphaFoldDB" id="A0A1H9H972"/>
<comment type="subcellular location">
    <subcellularLocation>
        <location evidence="1 9">Cell inner membrane</location>
        <topology evidence="1 9">Multi-pass membrane protein</topology>
    </subcellularLocation>
</comment>
<reference evidence="11 12" key="1">
    <citation type="submission" date="2016-10" db="EMBL/GenBank/DDBJ databases">
        <authorList>
            <person name="de Groot N.N."/>
        </authorList>
    </citation>
    <scope>NUCLEOTIDE SEQUENCE [LARGE SCALE GENOMIC DNA]</scope>
    <source>
        <strain evidence="11 12">DSM 22007</strain>
    </source>
</reference>
<dbReference type="STRING" id="657014.SAMN04488092_10925"/>
<comment type="similarity">
    <text evidence="8 9">Belongs to the TRAP transporter small permease family.</text>
</comment>
<proteinExistence type="inferred from homology"/>
<evidence type="ECO:0000256" key="3">
    <source>
        <dbReference type="ARBA" id="ARBA00022475"/>
    </source>
</evidence>
<evidence type="ECO:0000313" key="11">
    <source>
        <dbReference type="EMBL" id="SEQ58929.1"/>
    </source>
</evidence>
<organism evidence="11 12">
    <name type="scientific">Thalassovita taeanensis</name>
    <dbReference type="NCBI Taxonomy" id="657014"/>
    <lineage>
        <taxon>Bacteria</taxon>
        <taxon>Pseudomonadati</taxon>
        <taxon>Pseudomonadota</taxon>
        <taxon>Alphaproteobacteria</taxon>
        <taxon>Rhodobacterales</taxon>
        <taxon>Roseobacteraceae</taxon>
        <taxon>Thalassovita</taxon>
    </lineage>
</organism>
<evidence type="ECO:0000256" key="2">
    <source>
        <dbReference type="ARBA" id="ARBA00022448"/>
    </source>
</evidence>
<dbReference type="Proteomes" id="UP000198634">
    <property type="component" value="Unassembled WGS sequence"/>
</dbReference>
<protein>
    <recommendedName>
        <fullName evidence="9">TRAP transporter small permease protein</fullName>
    </recommendedName>
</protein>
<dbReference type="Pfam" id="PF04290">
    <property type="entry name" value="DctQ"/>
    <property type="match status" value="1"/>
</dbReference>
<dbReference type="RefSeq" id="WP_090270205.1">
    <property type="nucleotide sequence ID" value="NZ_FOEP01000009.1"/>
</dbReference>
<dbReference type="OrthoDB" id="4250245at2"/>
<evidence type="ECO:0000256" key="4">
    <source>
        <dbReference type="ARBA" id="ARBA00022519"/>
    </source>
</evidence>
<evidence type="ECO:0000256" key="6">
    <source>
        <dbReference type="ARBA" id="ARBA00022989"/>
    </source>
</evidence>
<sequence>MTTNETLDGSTIVKKFEAFDRLALHAISLISKFLMLFAGVALVLMMTQVTVDVVGKFLLNQPVPMTLELVSNYYMVAVVFLPLAAVELIDGNIKVDLIYTHLPRVMKRSLDLVAYLFATFLFWFLTTSTWNVAVKKYHVGEFIMGSYSVPIWQSRFLVPIGCALVCALLILKLLRTALHLIRPDLDDADGPNARPRDDDPLAGTAI</sequence>
<keyword evidence="4 9" id="KW-0997">Cell inner membrane</keyword>
<evidence type="ECO:0000256" key="5">
    <source>
        <dbReference type="ARBA" id="ARBA00022692"/>
    </source>
</evidence>
<dbReference type="InterPro" id="IPR055348">
    <property type="entry name" value="DctQ"/>
</dbReference>
<evidence type="ECO:0000256" key="1">
    <source>
        <dbReference type="ARBA" id="ARBA00004429"/>
    </source>
</evidence>
<feature type="domain" description="Tripartite ATP-independent periplasmic transporters DctQ component" evidence="10">
    <location>
        <begin position="45"/>
        <end position="177"/>
    </location>
</feature>
<dbReference type="InterPro" id="IPR007387">
    <property type="entry name" value="TRAP_DctQ"/>
</dbReference>
<evidence type="ECO:0000259" key="10">
    <source>
        <dbReference type="Pfam" id="PF04290"/>
    </source>
</evidence>
<dbReference type="GO" id="GO:0005886">
    <property type="term" value="C:plasma membrane"/>
    <property type="evidence" value="ECO:0007669"/>
    <property type="project" value="UniProtKB-SubCell"/>
</dbReference>
<keyword evidence="6 9" id="KW-1133">Transmembrane helix</keyword>
<evidence type="ECO:0000256" key="7">
    <source>
        <dbReference type="ARBA" id="ARBA00023136"/>
    </source>
</evidence>
<dbReference type="EMBL" id="FOEP01000009">
    <property type="protein sequence ID" value="SEQ58929.1"/>
    <property type="molecule type" value="Genomic_DNA"/>
</dbReference>
<accession>A0A1H9H972</accession>
<name>A0A1H9H972_9RHOB</name>
<keyword evidence="2 9" id="KW-0813">Transport</keyword>
<evidence type="ECO:0000256" key="9">
    <source>
        <dbReference type="RuleBase" id="RU369079"/>
    </source>
</evidence>
<feature type="transmembrane region" description="Helical" evidence="9">
    <location>
        <begin position="152"/>
        <end position="174"/>
    </location>
</feature>
<comment type="function">
    <text evidence="9">Part of the tripartite ATP-independent periplasmic (TRAP) transport system.</text>
</comment>
<gene>
    <name evidence="11" type="ORF">SAMN04488092_10925</name>
</gene>
<dbReference type="PANTHER" id="PTHR35011:SF10">
    <property type="entry name" value="TRAP TRANSPORTER SMALL PERMEASE PROTEIN"/>
    <property type="match status" value="1"/>
</dbReference>
<keyword evidence="5 9" id="KW-0812">Transmembrane</keyword>
<dbReference type="GO" id="GO:0022857">
    <property type="term" value="F:transmembrane transporter activity"/>
    <property type="evidence" value="ECO:0007669"/>
    <property type="project" value="UniProtKB-UniRule"/>
</dbReference>
<evidence type="ECO:0000313" key="12">
    <source>
        <dbReference type="Proteomes" id="UP000198634"/>
    </source>
</evidence>
<keyword evidence="7 9" id="KW-0472">Membrane</keyword>
<comment type="subunit">
    <text evidence="9">The complex comprises the extracytoplasmic solute receptor protein and the two transmembrane proteins.</text>
</comment>
<keyword evidence="3" id="KW-1003">Cell membrane</keyword>